<organism evidence="3 4">
    <name type="scientific">Fusarium acuminatum</name>
    <dbReference type="NCBI Taxonomy" id="5515"/>
    <lineage>
        <taxon>Eukaryota</taxon>
        <taxon>Fungi</taxon>
        <taxon>Dikarya</taxon>
        <taxon>Ascomycota</taxon>
        <taxon>Pezizomycotina</taxon>
        <taxon>Sordariomycetes</taxon>
        <taxon>Hypocreomycetidae</taxon>
        <taxon>Hypocreales</taxon>
        <taxon>Nectriaceae</taxon>
        <taxon>Fusarium</taxon>
        <taxon>Fusarium tricinctum species complex</taxon>
    </lineage>
</organism>
<dbReference type="InterPro" id="IPR056884">
    <property type="entry name" value="NPHP3-like_N"/>
</dbReference>
<dbReference type="PANTHER" id="PTHR10039">
    <property type="entry name" value="AMELOGENIN"/>
    <property type="match status" value="1"/>
</dbReference>
<dbReference type="Pfam" id="PF24883">
    <property type="entry name" value="NPHP3_N"/>
    <property type="match status" value="1"/>
</dbReference>
<dbReference type="SUPFAM" id="SSF52540">
    <property type="entry name" value="P-loop containing nucleoside triphosphate hydrolases"/>
    <property type="match status" value="1"/>
</dbReference>
<keyword evidence="1" id="KW-0677">Repeat</keyword>
<dbReference type="PANTHER" id="PTHR10039:SF5">
    <property type="entry name" value="NACHT DOMAIN-CONTAINING PROTEIN"/>
    <property type="match status" value="1"/>
</dbReference>
<dbReference type="EMBL" id="CP151266">
    <property type="protein sequence ID" value="WZH50057.1"/>
    <property type="molecule type" value="Genomic_DNA"/>
</dbReference>
<dbReference type="Proteomes" id="UP001489902">
    <property type="component" value="Chromosome 7"/>
</dbReference>
<dbReference type="InterPro" id="IPR027417">
    <property type="entry name" value="P-loop_NTPase"/>
</dbReference>
<dbReference type="InterPro" id="IPR007111">
    <property type="entry name" value="NACHT_NTPase"/>
</dbReference>
<dbReference type="PROSITE" id="PS50837">
    <property type="entry name" value="NACHT"/>
    <property type="match status" value="1"/>
</dbReference>
<name>A0ABZ2XCS0_9HYPO</name>
<evidence type="ECO:0000256" key="1">
    <source>
        <dbReference type="ARBA" id="ARBA00022737"/>
    </source>
</evidence>
<accession>A0ABZ2XCS0</accession>
<dbReference type="Gene3D" id="3.40.50.300">
    <property type="entry name" value="P-loop containing nucleotide triphosphate hydrolases"/>
    <property type="match status" value="1"/>
</dbReference>
<evidence type="ECO:0000259" key="2">
    <source>
        <dbReference type="PROSITE" id="PS50837"/>
    </source>
</evidence>
<dbReference type="InterPro" id="IPR056693">
    <property type="entry name" value="DUF7791"/>
</dbReference>
<gene>
    <name evidence="3" type="ORF">QYS62_011292</name>
</gene>
<protein>
    <recommendedName>
        <fullName evidence="2">NACHT domain-containing protein</fullName>
    </recommendedName>
</protein>
<keyword evidence="4" id="KW-1185">Reference proteome</keyword>
<reference evidence="3 4" key="1">
    <citation type="submission" date="2024-04" db="EMBL/GenBank/DDBJ databases">
        <title>Complete genome sequence of Fusarium acuminatum.</title>
        <authorList>
            <person name="Lan B."/>
        </authorList>
    </citation>
    <scope>NUCLEOTIDE SEQUENCE [LARGE SCALE GENOMIC DNA]</scope>
    <source>
        <strain evidence="3">1A</strain>
    </source>
</reference>
<dbReference type="Pfam" id="PF25053">
    <property type="entry name" value="DUF7791"/>
    <property type="match status" value="1"/>
</dbReference>
<sequence>MATGLEAVGAASAVIQLISFAGTLVSLAFQIYDGRPTPENELEEYAAKVSDAANRVQTRAKQVPQMTPEEEKLFQVAQDCVAAAKGLRKEAQSITKGHRKGKVFKAVVSAIRANYHKKKIQCLDLSLRRCKEIMETELLQKICNKSTALEQQQSQGFQKLDSDIQDLITQIAIGNANIQGLIIQESKATRDTINTSLASEFKALETRTVTGAQRQRLLKSLKSEEIRHRYNDVMSPSDACFERVFASYERVCFQDPKHKDWREINTVSGIEVDRIDRLWHAFCSWLRSNDIIFWVQGKPGSGKSTLMKFIINNNNTKDLLNSWSQNTRVLSHFFWKIGSESQNSIKGLLCSLLHDILSDDNSATEWVLRQFAFSQSKDYYKEWSTEEVDEVLFSLLQTTSHSTCIFIDGLDETSDKDGFRALASIIERLWLCPKIKLCISSRPETELVSRFETIGVPSLRLEDLTRPEMAVYIHNELDRFPGRISASRIGDFKSTLLRKAQGVFLWLFLATESLTKGIENGDSENTLFDRLEELPEELEALYKSMLSRLGGNNRVYRETAAKYFNCIIYGGWDSHITLAGNSSSWIANNVPTLAHLSLVTTTESQTFFPPRPQLKDLEWLRVLCRKTAENIRTRCAGMLQIGRTSIHHREGYETKAVLSEISPLTLRVEFIHRTAHDFLVDTESGQAILNYTTGDSASLDLYTVLIKAWLYLAGLYALCNTGFVQFVKVVTRRCMELEDRGARKSTVLSILSVIQDQCEAGTLTMERNTLHQVHSLQFHFGYSFASFEDKFLSHCRRSNTTDFPTSSLWDIAAQSKAIIDRRPPVKLIQRLIALGGNPHAMSIPPLLHKALEMGSCIAKESTAFELFIQGVLLRCFWPEQRQCRKEFLDILVPMAQTCQDWHQKTLLIYRYNTNHFLNTEGIRLFWDELMFFKFPPDDNWVVFEVDMQFLLLQLMSLLKDCELPTHVDKLHDIVDLFTEAYIRVRHIGIPKRRRQEAFCYRVLAQGPFQDIINNFYEPQNMTKLAVSEAISLMDGVSGQDDIDGASNSLLESFEGSFVKVPYTEELDFLAEEVRGLRRIRSRKWDRNSERK</sequence>
<evidence type="ECO:0000313" key="3">
    <source>
        <dbReference type="EMBL" id="WZH50057.1"/>
    </source>
</evidence>
<feature type="domain" description="NACHT" evidence="2">
    <location>
        <begin position="291"/>
        <end position="443"/>
    </location>
</feature>
<proteinExistence type="predicted"/>
<evidence type="ECO:0000313" key="4">
    <source>
        <dbReference type="Proteomes" id="UP001489902"/>
    </source>
</evidence>